<comment type="caution">
    <text evidence="2">The sequence shown here is derived from an EMBL/GenBank/DDBJ whole genome shotgun (WGS) entry which is preliminary data.</text>
</comment>
<sequence>MSSNPDVIEISSDSSPNTGWSTYFPPISTATSSFKKKGKAKKVDSSSDFSSFDDSLVSSYDSSSEEDDSIKTKGSSKEGVSKKATLSHTAAIPPQSITGKRVQVIGLANVKTWEAIQAKQFGVKKPPTGTGPSAATKGKGKRSMV</sequence>
<feature type="compositionally biased region" description="Polar residues" evidence="1">
    <location>
        <begin position="1"/>
        <end position="21"/>
    </location>
</feature>
<feature type="region of interest" description="Disordered" evidence="1">
    <location>
        <begin position="121"/>
        <end position="145"/>
    </location>
</feature>
<dbReference type="AlphaFoldDB" id="A0A2U1KWN6"/>
<feature type="compositionally biased region" description="Basic and acidic residues" evidence="1">
    <location>
        <begin position="69"/>
        <end position="81"/>
    </location>
</feature>
<keyword evidence="3" id="KW-1185">Reference proteome</keyword>
<evidence type="ECO:0000313" key="2">
    <source>
        <dbReference type="EMBL" id="PWA41171.1"/>
    </source>
</evidence>
<accession>A0A2U1KWN6</accession>
<gene>
    <name evidence="2" type="ORF">CTI12_AA443760</name>
</gene>
<proteinExistence type="predicted"/>
<name>A0A2U1KWN6_ARTAN</name>
<evidence type="ECO:0000256" key="1">
    <source>
        <dbReference type="SAM" id="MobiDB-lite"/>
    </source>
</evidence>
<dbReference type="EMBL" id="PKPP01013261">
    <property type="protein sequence ID" value="PWA41171.1"/>
    <property type="molecule type" value="Genomic_DNA"/>
</dbReference>
<protein>
    <submittedName>
        <fullName evidence="2">Uncharacterized protein</fullName>
    </submittedName>
</protein>
<reference evidence="2 3" key="1">
    <citation type="journal article" date="2018" name="Mol. Plant">
        <title>The genome of Artemisia annua provides insight into the evolution of Asteraceae family and artemisinin biosynthesis.</title>
        <authorList>
            <person name="Shen Q."/>
            <person name="Zhang L."/>
            <person name="Liao Z."/>
            <person name="Wang S."/>
            <person name="Yan T."/>
            <person name="Shi P."/>
            <person name="Liu M."/>
            <person name="Fu X."/>
            <person name="Pan Q."/>
            <person name="Wang Y."/>
            <person name="Lv Z."/>
            <person name="Lu X."/>
            <person name="Zhang F."/>
            <person name="Jiang W."/>
            <person name="Ma Y."/>
            <person name="Chen M."/>
            <person name="Hao X."/>
            <person name="Li L."/>
            <person name="Tang Y."/>
            <person name="Lv G."/>
            <person name="Zhou Y."/>
            <person name="Sun X."/>
            <person name="Brodelius P.E."/>
            <person name="Rose J.K.C."/>
            <person name="Tang K."/>
        </authorList>
    </citation>
    <scope>NUCLEOTIDE SEQUENCE [LARGE SCALE GENOMIC DNA]</scope>
    <source>
        <strain evidence="3">cv. Huhao1</strain>
        <tissue evidence="2">Leaf</tissue>
    </source>
</reference>
<dbReference type="Proteomes" id="UP000245207">
    <property type="component" value="Unassembled WGS sequence"/>
</dbReference>
<evidence type="ECO:0000313" key="3">
    <source>
        <dbReference type="Proteomes" id="UP000245207"/>
    </source>
</evidence>
<feature type="compositionally biased region" description="Low complexity" evidence="1">
    <location>
        <begin position="46"/>
        <end position="62"/>
    </location>
</feature>
<organism evidence="2 3">
    <name type="scientific">Artemisia annua</name>
    <name type="common">Sweet wormwood</name>
    <dbReference type="NCBI Taxonomy" id="35608"/>
    <lineage>
        <taxon>Eukaryota</taxon>
        <taxon>Viridiplantae</taxon>
        <taxon>Streptophyta</taxon>
        <taxon>Embryophyta</taxon>
        <taxon>Tracheophyta</taxon>
        <taxon>Spermatophyta</taxon>
        <taxon>Magnoliopsida</taxon>
        <taxon>eudicotyledons</taxon>
        <taxon>Gunneridae</taxon>
        <taxon>Pentapetalae</taxon>
        <taxon>asterids</taxon>
        <taxon>campanulids</taxon>
        <taxon>Asterales</taxon>
        <taxon>Asteraceae</taxon>
        <taxon>Asteroideae</taxon>
        <taxon>Anthemideae</taxon>
        <taxon>Artemisiinae</taxon>
        <taxon>Artemisia</taxon>
    </lineage>
</organism>
<feature type="region of interest" description="Disordered" evidence="1">
    <location>
        <begin position="1"/>
        <end position="92"/>
    </location>
</feature>